<proteinExistence type="inferred from homology"/>
<evidence type="ECO:0000259" key="3">
    <source>
        <dbReference type="Pfam" id="PF13556"/>
    </source>
</evidence>
<dbReference type="EMBL" id="JAWIIJ010000018">
    <property type="protein sequence ID" value="MDV2080736.1"/>
    <property type="molecule type" value="Genomic_DNA"/>
</dbReference>
<dbReference type="InterPro" id="IPR051448">
    <property type="entry name" value="CdaR-like_regulators"/>
</dbReference>
<feature type="domain" description="PucR C-terminal helix-turn-helix" evidence="3">
    <location>
        <begin position="314"/>
        <end position="371"/>
    </location>
</feature>
<feature type="domain" description="Putative sugar diacid recognition" evidence="2">
    <location>
        <begin position="5"/>
        <end position="138"/>
    </location>
</feature>
<dbReference type="InterPro" id="IPR041522">
    <property type="entry name" value="CdaR_GGDEF"/>
</dbReference>
<evidence type="ECO:0000313" key="6">
    <source>
        <dbReference type="Proteomes" id="UP001269819"/>
    </source>
</evidence>
<evidence type="ECO:0000256" key="1">
    <source>
        <dbReference type="ARBA" id="ARBA00006754"/>
    </source>
</evidence>
<dbReference type="Pfam" id="PF17853">
    <property type="entry name" value="GGDEF_2"/>
    <property type="match status" value="1"/>
</dbReference>
<reference evidence="5 6" key="1">
    <citation type="submission" date="2023-10" db="EMBL/GenBank/DDBJ databases">
        <title>Characteristics and mechanism of a salt-tolerant marine origin heterotrophic nitrifying- aerobic denitrifying bacteria Marinobacter xestospongiae HN1.</title>
        <authorList>
            <person name="Qi R."/>
        </authorList>
    </citation>
    <scope>NUCLEOTIDE SEQUENCE [LARGE SCALE GENOMIC DNA]</scope>
    <source>
        <strain evidence="5 6">HN1</strain>
    </source>
</reference>
<sequence length="373" mass="41709">MAIELDAELAQRIVVRTTQIIDYNVNVMNAEGRIIASGDSRRLGQVHDGALLAIAKGDTVLLDEAAAARLSGVRPGVNLVLSHQQQLVGVIGLTGDPDQVKQFGLLVKMAAELIIEQAQAWQQTQWGHRQKEEFVLQWVQGHTDWPVLVDWARQLQVDLDRPRVAMVMGVDGDDPGRQQVMGEAMDRLAGGESGALVAMQSLSELVILHDTLDAAETVPRSLLRLLTVADRTSGVQVRLAVGQAFEDPRRMAESYQTARQTLQVGRRRHPDQSLLRFADDPLPVLLSQLEQDWRRDALVAPVQRLLAGDRQGHLLKTLRQYFQDYPDQQRCARQLHIHRNTLRYRLNKIEQLSGCSLTELDSLMQLYVALALA</sequence>
<dbReference type="InterPro" id="IPR008599">
    <property type="entry name" value="Diacid_rec"/>
</dbReference>
<dbReference type="RefSeq" id="WP_316975099.1">
    <property type="nucleotide sequence ID" value="NZ_JAWIIJ010000018.1"/>
</dbReference>
<evidence type="ECO:0000259" key="4">
    <source>
        <dbReference type="Pfam" id="PF17853"/>
    </source>
</evidence>
<evidence type="ECO:0000313" key="5">
    <source>
        <dbReference type="EMBL" id="MDV2080736.1"/>
    </source>
</evidence>
<evidence type="ECO:0000259" key="2">
    <source>
        <dbReference type="Pfam" id="PF05651"/>
    </source>
</evidence>
<dbReference type="Proteomes" id="UP001269819">
    <property type="component" value="Unassembled WGS sequence"/>
</dbReference>
<dbReference type="InterPro" id="IPR042070">
    <property type="entry name" value="PucR_C-HTH_sf"/>
</dbReference>
<gene>
    <name evidence="5" type="ORF">RYS15_18785</name>
</gene>
<comment type="caution">
    <text evidence="5">The sequence shown here is derived from an EMBL/GenBank/DDBJ whole genome shotgun (WGS) entry which is preliminary data.</text>
</comment>
<dbReference type="Gene3D" id="1.10.10.2840">
    <property type="entry name" value="PucR C-terminal helix-turn-helix domain"/>
    <property type="match status" value="1"/>
</dbReference>
<comment type="similarity">
    <text evidence="1">Belongs to the CdaR family.</text>
</comment>
<dbReference type="PANTHER" id="PTHR33744">
    <property type="entry name" value="CARBOHYDRATE DIACID REGULATOR"/>
    <property type="match status" value="1"/>
</dbReference>
<keyword evidence="6" id="KW-1185">Reference proteome</keyword>
<dbReference type="Pfam" id="PF05651">
    <property type="entry name" value="Diacid_rec"/>
    <property type="match status" value="1"/>
</dbReference>
<dbReference type="InterPro" id="IPR025736">
    <property type="entry name" value="PucR_C-HTH_dom"/>
</dbReference>
<feature type="domain" description="CdaR GGDEF-like" evidence="4">
    <location>
        <begin position="145"/>
        <end position="264"/>
    </location>
</feature>
<name>A0ABU3W408_9GAMM</name>
<protein>
    <submittedName>
        <fullName evidence="5">Sugar diacid recognition domain-containing protein</fullName>
    </submittedName>
</protein>
<dbReference type="PANTHER" id="PTHR33744:SF15">
    <property type="entry name" value="CARBOHYDRATE DIACID REGULATOR"/>
    <property type="match status" value="1"/>
</dbReference>
<organism evidence="5 6">
    <name type="scientific">Marinobacter xestospongiae</name>
    <dbReference type="NCBI Taxonomy" id="994319"/>
    <lineage>
        <taxon>Bacteria</taxon>
        <taxon>Pseudomonadati</taxon>
        <taxon>Pseudomonadota</taxon>
        <taxon>Gammaproteobacteria</taxon>
        <taxon>Pseudomonadales</taxon>
        <taxon>Marinobacteraceae</taxon>
        <taxon>Marinobacter</taxon>
    </lineage>
</organism>
<accession>A0ABU3W408</accession>
<dbReference type="Pfam" id="PF13556">
    <property type="entry name" value="HTH_30"/>
    <property type="match status" value="1"/>
</dbReference>